<keyword evidence="5" id="KW-1185">Reference proteome</keyword>
<dbReference type="InterPro" id="IPR039356">
    <property type="entry name" value="YfbR/HDDC2"/>
</dbReference>
<evidence type="ECO:0000313" key="5">
    <source>
        <dbReference type="Proteomes" id="UP001357223"/>
    </source>
</evidence>
<dbReference type="RefSeq" id="WP_338448625.1">
    <property type="nucleotide sequence ID" value="NZ_CP137640.1"/>
</dbReference>
<feature type="domain" description="HD" evidence="3">
    <location>
        <begin position="16"/>
        <end position="175"/>
    </location>
</feature>
<dbReference type="PANTHER" id="PTHR11845:SF13">
    <property type="entry name" value="5'-DEOXYNUCLEOTIDASE HDDC2"/>
    <property type="match status" value="1"/>
</dbReference>
<evidence type="ECO:0000259" key="3">
    <source>
        <dbReference type="Pfam" id="PF13023"/>
    </source>
</evidence>
<keyword evidence="2" id="KW-0378">Hydrolase</keyword>
<accession>A0ABZ2C8I4</accession>
<dbReference type="Gene3D" id="1.10.3210.10">
    <property type="entry name" value="Hypothetical protein af1432"/>
    <property type="match status" value="1"/>
</dbReference>
<dbReference type="InterPro" id="IPR006674">
    <property type="entry name" value="HD_domain"/>
</dbReference>
<proteinExistence type="predicted"/>
<evidence type="ECO:0000313" key="4">
    <source>
        <dbReference type="EMBL" id="WVX79693.1"/>
    </source>
</evidence>
<keyword evidence="1" id="KW-0479">Metal-binding</keyword>
<name>A0ABZ2C8I4_9BACI</name>
<dbReference type="SUPFAM" id="SSF109604">
    <property type="entry name" value="HD-domain/PDEase-like"/>
    <property type="match status" value="1"/>
</dbReference>
<reference evidence="4 5" key="1">
    <citation type="submission" date="2023-10" db="EMBL/GenBank/DDBJ databases">
        <title>Niallia locisalis sp.nov. isolated from a salt pond sample.</title>
        <authorList>
            <person name="Li X.-J."/>
            <person name="Dong L."/>
        </authorList>
    </citation>
    <scope>NUCLEOTIDE SEQUENCE [LARGE SCALE GENOMIC DNA]</scope>
    <source>
        <strain evidence="4 5">DSM 29761</strain>
    </source>
</reference>
<sequence>MDNERLKRQIDFIVEIDQLKRVMRQSRIIGDTQDESLWENSAEHSWHFAMLAVILSEYADESVDIAKVMKMALIHDIVEIDAGDTFAYDQVGNLDKAEREGRAASRIFGLLPDDQRDEMMALWLEFEEGETNEAQFAAALDLVQPLLQNYYTQGYSWKKNKVTSDRVLARIEGATKNSKALKEFVEWLITDAVNKGYLNEKE</sequence>
<gene>
    <name evidence="4" type="ORF">R4Z09_20720</name>
</gene>
<evidence type="ECO:0000256" key="2">
    <source>
        <dbReference type="ARBA" id="ARBA00022801"/>
    </source>
</evidence>
<evidence type="ECO:0000256" key="1">
    <source>
        <dbReference type="ARBA" id="ARBA00022723"/>
    </source>
</evidence>
<dbReference type="Pfam" id="PF13023">
    <property type="entry name" value="HD_3"/>
    <property type="match status" value="1"/>
</dbReference>
<protein>
    <submittedName>
        <fullName evidence="4">HD domain-containing protein</fullName>
    </submittedName>
</protein>
<dbReference type="PANTHER" id="PTHR11845">
    <property type="entry name" value="5'-DEOXYNUCLEOTIDASE HDDC2"/>
    <property type="match status" value="1"/>
</dbReference>
<organism evidence="4 5">
    <name type="scientific">Niallia oryzisoli</name>
    <dbReference type="NCBI Taxonomy" id="1737571"/>
    <lineage>
        <taxon>Bacteria</taxon>
        <taxon>Bacillati</taxon>
        <taxon>Bacillota</taxon>
        <taxon>Bacilli</taxon>
        <taxon>Bacillales</taxon>
        <taxon>Bacillaceae</taxon>
        <taxon>Niallia</taxon>
    </lineage>
</organism>
<dbReference type="Proteomes" id="UP001357223">
    <property type="component" value="Chromosome"/>
</dbReference>
<dbReference type="EMBL" id="CP137640">
    <property type="protein sequence ID" value="WVX79693.1"/>
    <property type="molecule type" value="Genomic_DNA"/>
</dbReference>